<dbReference type="SUPFAM" id="SSF53448">
    <property type="entry name" value="Nucleotide-diphospho-sugar transferases"/>
    <property type="match status" value="1"/>
</dbReference>
<dbReference type="RefSeq" id="WP_131596496.1">
    <property type="nucleotide sequence ID" value="NZ_SJSL01000002.1"/>
</dbReference>
<dbReference type="OrthoDB" id="695971at2"/>
<protein>
    <submittedName>
        <fullName evidence="4">Glycosyltransferase family 8 protein</fullName>
    </submittedName>
</protein>
<dbReference type="GO" id="GO:0016757">
    <property type="term" value="F:glycosyltransferase activity"/>
    <property type="evidence" value="ECO:0007669"/>
    <property type="project" value="UniProtKB-KW"/>
</dbReference>
<evidence type="ECO:0000313" key="5">
    <source>
        <dbReference type="Proteomes" id="UP000293347"/>
    </source>
</evidence>
<comment type="caution">
    <text evidence="4">The sequence shown here is derived from an EMBL/GenBank/DDBJ whole genome shotgun (WGS) entry which is preliminary data.</text>
</comment>
<evidence type="ECO:0000313" key="4">
    <source>
        <dbReference type="EMBL" id="TCD01696.1"/>
    </source>
</evidence>
<keyword evidence="2 4" id="KW-0808">Transferase</keyword>
<evidence type="ECO:0000256" key="1">
    <source>
        <dbReference type="ARBA" id="ARBA00022676"/>
    </source>
</evidence>
<name>A0A4R0NM13_9SPHI</name>
<dbReference type="CDD" id="cd04194">
    <property type="entry name" value="GT8_A4GalT_like"/>
    <property type="match status" value="1"/>
</dbReference>
<dbReference type="EMBL" id="SJSL01000002">
    <property type="protein sequence ID" value="TCD01696.1"/>
    <property type="molecule type" value="Genomic_DNA"/>
</dbReference>
<dbReference type="Gene3D" id="3.90.550.10">
    <property type="entry name" value="Spore Coat Polysaccharide Biosynthesis Protein SpsA, Chain A"/>
    <property type="match status" value="1"/>
</dbReference>
<dbReference type="GO" id="GO:0046872">
    <property type="term" value="F:metal ion binding"/>
    <property type="evidence" value="ECO:0007669"/>
    <property type="project" value="UniProtKB-KW"/>
</dbReference>
<dbReference type="Pfam" id="PF01501">
    <property type="entry name" value="Glyco_transf_8"/>
    <property type="match status" value="1"/>
</dbReference>
<dbReference type="InterPro" id="IPR050748">
    <property type="entry name" value="Glycosyltrans_8_dom-fam"/>
</dbReference>
<dbReference type="InterPro" id="IPR002495">
    <property type="entry name" value="Glyco_trans_8"/>
</dbReference>
<keyword evidence="1" id="KW-0328">Glycosyltransferase</keyword>
<gene>
    <name evidence="4" type="ORF">EZ437_13345</name>
</gene>
<organism evidence="4 5">
    <name type="scientific">Pedobacter psychroterrae</name>
    <dbReference type="NCBI Taxonomy" id="2530453"/>
    <lineage>
        <taxon>Bacteria</taxon>
        <taxon>Pseudomonadati</taxon>
        <taxon>Bacteroidota</taxon>
        <taxon>Sphingobacteriia</taxon>
        <taxon>Sphingobacteriales</taxon>
        <taxon>Sphingobacteriaceae</taxon>
        <taxon>Pedobacter</taxon>
    </lineage>
</organism>
<dbReference type="Proteomes" id="UP000293347">
    <property type="component" value="Unassembled WGS sequence"/>
</dbReference>
<dbReference type="PANTHER" id="PTHR13778:SF47">
    <property type="entry name" value="LIPOPOLYSACCHARIDE 1,3-GALACTOSYLTRANSFERASE"/>
    <property type="match status" value="1"/>
</dbReference>
<reference evidence="4 5" key="1">
    <citation type="submission" date="2019-02" db="EMBL/GenBank/DDBJ databases">
        <title>Pedobacter sp. RP-1-14 sp. nov., isolated from Arctic soil.</title>
        <authorList>
            <person name="Dahal R.H."/>
        </authorList>
    </citation>
    <scope>NUCLEOTIDE SEQUENCE [LARGE SCALE GENOMIC DNA]</scope>
    <source>
        <strain evidence="4 5">RP-1-14</strain>
    </source>
</reference>
<keyword evidence="3" id="KW-0479">Metal-binding</keyword>
<sequence>MNKHINIVFTIDENFVRHFSVALVSVLENNRNLDLHIYVIHDIVNPEKLHSTVDFFKEKYKFSIEFLTLDNSLLADYKVSLHLSKAVYFRLFLAEILPVDIDKILFLDADLVVTGSLTELADYCFADEALLAQDDIELDINIKRLNDMGFPVKKYFNAGVMLINLKFWRSGDYSKKLLEIANMYMDKLSWWDQDILNICFYDNWKYFDKTYNALHLRRKLIKLPIIIHYAGPSKPWQYMNGNPYKSYYWKYHKLTPFKNIPIEGRTLKNIWWKNYVGFKILLINTFTDKNY</sequence>
<dbReference type="AlphaFoldDB" id="A0A4R0NM13"/>
<dbReference type="InterPro" id="IPR029044">
    <property type="entry name" value="Nucleotide-diphossugar_trans"/>
</dbReference>
<evidence type="ECO:0000256" key="3">
    <source>
        <dbReference type="ARBA" id="ARBA00022723"/>
    </source>
</evidence>
<keyword evidence="5" id="KW-1185">Reference proteome</keyword>
<evidence type="ECO:0000256" key="2">
    <source>
        <dbReference type="ARBA" id="ARBA00022679"/>
    </source>
</evidence>
<dbReference type="PANTHER" id="PTHR13778">
    <property type="entry name" value="GLYCOSYLTRANSFERASE 8 DOMAIN-CONTAINING PROTEIN"/>
    <property type="match status" value="1"/>
</dbReference>
<accession>A0A4R0NM13</accession>
<proteinExistence type="predicted"/>